<evidence type="ECO:0000313" key="3">
    <source>
        <dbReference type="Proteomes" id="UP000314294"/>
    </source>
</evidence>
<reference evidence="2 3" key="1">
    <citation type="submission" date="2019-03" db="EMBL/GenBank/DDBJ databases">
        <title>First draft genome of Liparis tanakae, snailfish: a comprehensive survey of snailfish specific genes.</title>
        <authorList>
            <person name="Kim W."/>
            <person name="Song I."/>
            <person name="Jeong J.-H."/>
            <person name="Kim D."/>
            <person name="Kim S."/>
            <person name="Ryu S."/>
            <person name="Song J.Y."/>
            <person name="Lee S.K."/>
        </authorList>
    </citation>
    <scope>NUCLEOTIDE SEQUENCE [LARGE SCALE GENOMIC DNA]</scope>
    <source>
        <tissue evidence="2">Muscle</tissue>
    </source>
</reference>
<comment type="caution">
    <text evidence="2">The sequence shown here is derived from an EMBL/GenBank/DDBJ whole genome shotgun (WGS) entry which is preliminary data.</text>
</comment>
<evidence type="ECO:0000256" key="1">
    <source>
        <dbReference type="SAM" id="MobiDB-lite"/>
    </source>
</evidence>
<feature type="compositionally biased region" description="Polar residues" evidence="1">
    <location>
        <begin position="105"/>
        <end position="116"/>
    </location>
</feature>
<protein>
    <submittedName>
        <fullName evidence="2">Uncharacterized protein</fullName>
    </submittedName>
</protein>
<feature type="region of interest" description="Disordered" evidence="1">
    <location>
        <begin position="22"/>
        <end position="53"/>
    </location>
</feature>
<evidence type="ECO:0000313" key="2">
    <source>
        <dbReference type="EMBL" id="TNN29355.1"/>
    </source>
</evidence>
<dbReference type="Proteomes" id="UP000314294">
    <property type="component" value="Unassembled WGS sequence"/>
</dbReference>
<gene>
    <name evidence="2" type="ORF">EYF80_060497</name>
</gene>
<accession>A0A4Z2EKT3</accession>
<name>A0A4Z2EKT3_9TELE</name>
<feature type="region of interest" description="Disordered" evidence="1">
    <location>
        <begin position="88"/>
        <end position="116"/>
    </location>
</feature>
<sequence length="116" mass="12975">MLHICAFFYVCVQDVEVCVQRTRRSSRSPAHPPGARPSFWRAGAPQPEATRYNQDLNPESARHYSSAQSVPRAAPNLLEPVLLGQVLQVPEDQQKHEANTEEPDSSASEYLQTMTV</sequence>
<dbReference type="EMBL" id="SRLO01005752">
    <property type="protein sequence ID" value="TNN29355.1"/>
    <property type="molecule type" value="Genomic_DNA"/>
</dbReference>
<proteinExistence type="predicted"/>
<dbReference type="AlphaFoldDB" id="A0A4Z2EKT3"/>
<organism evidence="2 3">
    <name type="scientific">Liparis tanakae</name>
    <name type="common">Tanaka's snailfish</name>
    <dbReference type="NCBI Taxonomy" id="230148"/>
    <lineage>
        <taxon>Eukaryota</taxon>
        <taxon>Metazoa</taxon>
        <taxon>Chordata</taxon>
        <taxon>Craniata</taxon>
        <taxon>Vertebrata</taxon>
        <taxon>Euteleostomi</taxon>
        <taxon>Actinopterygii</taxon>
        <taxon>Neopterygii</taxon>
        <taxon>Teleostei</taxon>
        <taxon>Neoteleostei</taxon>
        <taxon>Acanthomorphata</taxon>
        <taxon>Eupercaria</taxon>
        <taxon>Perciformes</taxon>
        <taxon>Cottioidei</taxon>
        <taxon>Cottales</taxon>
        <taxon>Liparidae</taxon>
        <taxon>Liparis</taxon>
    </lineage>
</organism>
<keyword evidence="3" id="KW-1185">Reference proteome</keyword>